<dbReference type="Proteomes" id="UP000326396">
    <property type="component" value="Linkage Group LG14"/>
</dbReference>
<dbReference type="FunFam" id="3.80.10.10:FF:000095">
    <property type="entry name" value="LRR receptor-like serine/threonine-protein kinase GSO1"/>
    <property type="match status" value="2"/>
</dbReference>
<dbReference type="InterPro" id="IPR003591">
    <property type="entry name" value="Leu-rich_rpt_typical-subtyp"/>
</dbReference>
<comment type="similarity">
    <text evidence="2">Belongs to the RLP family.</text>
</comment>
<proteinExistence type="inferred from homology"/>
<feature type="transmembrane region" description="Helical" evidence="11">
    <location>
        <begin position="633"/>
        <end position="654"/>
    </location>
</feature>
<evidence type="ECO:0000313" key="16">
    <source>
        <dbReference type="Proteomes" id="UP000326396"/>
    </source>
</evidence>
<dbReference type="EMBL" id="SZYD01000006">
    <property type="protein sequence ID" value="KAD5962004.1"/>
    <property type="molecule type" value="Genomic_DNA"/>
</dbReference>
<dbReference type="InterPro" id="IPR055414">
    <property type="entry name" value="LRR_R13L4/SHOC2-like"/>
</dbReference>
<feature type="domain" description="Leucine-rich repeat-containing N-terminal plant-type" evidence="13">
    <location>
        <begin position="48"/>
        <end position="87"/>
    </location>
</feature>
<dbReference type="PANTHER" id="PTHR48063:SF103">
    <property type="entry name" value="LEUCINE-RICH RECEPTOR-LIKE KINASE FAMILY PROTEIN"/>
    <property type="match status" value="1"/>
</dbReference>
<dbReference type="InterPro" id="IPR013210">
    <property type="entry name" value="LRR_N_plant-typ"/>
</dbReference>
<dbReference type="GO" id="GO:0051707">
    <property type="term" value="P:response to other organism"/>
    <property type="evidence" value="ECO:0007669"/>
    <property type="project" value="UniProtKB-ARBA"/>
</dbReference>
<dbReference type="OrthoDB" id="8731593at2759"/>
<dbReference type="PROSITE" id="PS51450">
    <property type="entry name" value="LRR"/>
    <property type="match status" value="1"/>
</dbReference>
<keyword evidence="3" id="KW-1003">Cell membrane</keyword>
<reference evidence="15 16" key="1">
    <citation type="submission" date="2019-05" db="EMBL/GenBank/DDBJ databases">
        <title>Mikania micrantha, genome provides insights into the molecular mechanism of rapid growth.</title>
        <authorList>
            <person name="Liu B."/>
        </authorList>
    </citation>
    <scope>NUCLEOTIDE SEQUENCE [LARGE SCALE GENOMIC DNA]</scope>
    <source>
        <strain evidence="15">NLD-2019</strain>
        <tissue evidence="15">Leaf</tissue>
    </source>
</reference>
<evidence type="ECO:0000256" key="5">
    <source>
        <dbReference type="ARBA" id="ARBA00022692"/>
    </source>
</evidence>
<evidence type="ECO:0000313" key="15">
    <source>
        <dbReference type="EMBL" id="KAD5962004.1"/>
    </source>
</evidence>
<protein>
    <submittedName>
        <fullName evidence="15">Uncharacterized protein</fullName>
    </submittedName>
</protein>
<evidence type="ECO:0000256" key="4">
    <source>
        <dbReference type="ARBA" id="ARBA00022614"/>
    </source>
</evidence>
<feature type="domain" description="Disease resistance R13L4/SHOC-2-like LRR" evidence="14">
    <location>
        <begin position="116"/>
        <end position="295"/>
    </location>
</feature>
<keyword evidence="6 12" id="KW-0732">Signal</keyword>
<accession>A0A5N6P9R8</accession>
<feature type="transmembrane region" description="Helical" evidence="11">
    <location>
        <begin position="606"/>
        <end position="627"/>
    </location>
</feature>
<organism evidence="15 16">
    <name type="scientific">Mikania micrantha</name>
    <name type="common">bitter vine</name>
    <dbReference type="NCBI Taxonomy" id="192012"/>
    <lineage>
        <taxon>Eukaryota</taxon>
        <taxon>Viridiplantae</taxon>
        <taxon>Streptophyta</taxon>
        <taxon>Embryophyta</taxon>
        <taxon>Tracheophyta</taxon>
        <taxon>Spermatophyta</taxon>
        <taxon>Magnoliopsida</taxon>
        <taxon>eudicotyledons</taxon>
        <taxon>Gunneridae</taxon>
        <taxon>Pentapetalae</taxon>
        <taxon>asterids</taxon>
        <taxon>campanulids</taxon>
        <taxon>Asterales</taxon>
        <taxon>Asteraceae</taxon>
        <taxon>Asteroideae</taxon>
        <taxon>Heliantheae alliance</taxon>
        <taxon>Eupatorieae</taxon>
        <taxon>Mikania</taxon>
    </lineage>
</organism>
<evidence type="ECO:0000256" key="2">
    <source>
        <dbReference type="ARBA" id="ARBA00009592"/>
    </source>
</evidence>
<feature type="signal peptide" evidence="12">
    <location>
        <begin position="1"/>
        <end position="23"/>
    </location>
</feature>
<dbReference type="InterPro" id="IPR032675">
    <property type="entry name" value="LRR_dom_sf"/>
</dbReference>
<dbReference type="GO" id="GO:0005886">
    <property type="term" value="C:plasma membrane"/>
    <property type="evidence" value="ECO:0007669"/>
    <property type="project" value="UniProtKB-SubCell"/>
</dbReference>
<dbReference type="SUPFAM" id="SSF52047">
    <property type="entry name" value="RNI-like"/>
    <property type="match status" value="1"/>
</dbReference>
<dbReference type="Pfam" id="PF23598">
    <property type="entry name" value="LRR_14"/>
    <property type="match status" value="1"/>
</dbReference>
<name>A0A5N6P9R8_9ASTR</name>
<comment type="subcellular location">
    <subcellularLocation>
        <location evidence="1">Cell membrane</location>
        <topology evidence="1">Single-pass type I membrane protein</topology>
    </subcellularLocation>
</comment>
<dbReference type="InterPro" id="IPR046956">
    <property type="entry name" value="RLP23-like"/>
</dbReference>
<evidence type="ECO:0000256" key="7">
    <source>
        <dbReference type="ARBA" id="ARBA00022737"/>
    </source>
</evidence>
<keyword evidence="5 11" id="KW-0812">Transmembrane</keyword>
<dbReference type="SUPFAM" id="SSF52058">
    <property type="entry name" value="L domain-like"/>
    <property type="match status" value="1"/>
</dbReference>
<evidence type="ECO:0000259" key="13">
    <source>
        <dbReference type="Pfam" id="PF08263"/>
    </source>
</evidence>
<dbReference type="Gene3D" id="3.80.10.10">
    <property type="entry name" value="Ribonuclease Inhibitor"/>
    <property type="match status" value="4"/>
</dbReference>
<keyword evidence="4" id="KW-0433">Leucine-rich repeat</keyword>
<evidence type="ECO:0000256" key="11">
    <source>
        <dbReference type="SAM" id="Phobius"/>
    </source>
</evidence>
<evidence type="ECO:0000256" key="8">
    <source>
        <dbReference type="ARBA" id="ARBA00022989"/>
    </source>
</evidence>
<evidence type="ECO:0000256" key="10">
    <source>
        <dbReference type="ARBA" id="ARBA00023180"/>
    </source>
</evidence>
<keyword evidence="10" id="KW-0325">Glycoprotein</keyword>
<dbReference type="Pfam" id="PF00560">
    <property type="entry name" value="LRR_1"/>
    <property type="match status" value="3"/>
</dbReference>
<sequence length="663" mass="73229">MPLIPYLIHRLVFLFVLLLLCVGSFVSGGLTSGSKEDANMTGTKSCNDNERRALLDFKANLVDINNSLHDWGKKEKDCCQWVGVTCNNQNGHVTELRLSTASNGLSGKMSPLLPLLSQLKYLDLSGINFQLNPIPSSLSSLTSLHHLQISGANLSGSIPHQLANLSNLLRLNLSSNLLSGWIPVSFGNLTSLTHLDLSRSGLTGTLPHSVGKLLNLEYLDVSSNSLNGSISDVHFLNLSQLTYLDLSFNSFELNLSSNAKFSFKLNAIIKMQSCKLGPSFPMWIQTQRDFAYLDISNAGISDIIPGWFWDLPPGLTHLNLSSNEIRGMLNMTSVFESYPGMDLSYNQLEGTVQVLPSKLAALNLSGNKFSGTLSFLCQIDKSLTFLDLSNNFFSGSLPDCLQKFQKNLVVLNLSNNSLSGEIPSSLGSLSKLQALYLRKNAFVGEIPASLSNCTELRFVDLGENKLSGNIPTWIGRTLSELYALVIRSNKLEGSLPPQMCLLNNLQFLDLSDNGLSGNIPRCFGNFTAMATRGFQDDIVSHSYSSYEETVSSGIISCDKLSCLRRYYVSSSGPYALFIDNALVAWKGTRREFGRDDEDVDELWKSYYMGMGSGFGVGFLGICGALFLNRRCRYFVFVSLNNVKDWIYVIVAVYFQNLHRKLNR</sequence>
<keyword evidence="16" id="KW-1185">Reference proteome</keyword>
<gene>
    <name evidence="15" type="ORF">E3N88_13477</name>
</gene>
<dbReference type="InterPro" id="IPR001611">
    <property type="entry name" value="Leu-rich_rpt"/>
</dbReference>
<dbReference type="SMART" id="SM00369">
    <property type="entry name" value="LRR_TYP"/>
    <property type="match status" value="4"/>
</dbReference>
<feature type="chain" id="PRO_5024443699" evidence="12">
    <location>
        <begin position="24"/>
        <end position="663"/>
    </location>
</feature>
<keyword evidence="7" id="KW-0677">Repeat</keyword>
<evidence type="ECO:0000256" key="9">
    <source>
        <dbReference type="ARBA" id="ARBA00023136"/>
    </source>
</evidence>
<evidence type="ECO:0000256" key="12">
    <source>
        <dbReference type="SAM" id="SignalP"/>
    </source>
</evidence>
<evidence type="ECO:0000256" key="3">
    <source>
        <dbReference type="ARBA" id="ARBA00022475"/>
    </source>
</evidence>
<dbReference type="PANTHER" id="PTHR48063">
    <property type="entry name" value="LRR RECEPTOR-LIKE KINASE"/>
    <property type="match status" value="1"/>
</dbReference>
<evidence type="ECO:0000259" key="14">
    <source>
        <dbReference type="Pfam" id="PF23598"/>
    </source>
</evidence>
<keyword evidence="9 11" id="KW-0472">Membrane</keyword>
<dbReference type="AlphaFoldDB" id="A0A5N6P9R8"/>
<dbReference type="GO" id="GO:0006952">
    <property type="term" value="P:defense response"/>
    <property type="evidence" value="ECO:0007669"/>
    <property type="project" value="UniProtKB-ARBA"/>
</dbReference>
<comment type="caution">
    <text evidence="15">The sequence shown here is derived from an EMBL/GenBank/DDBJ whole genome shotgun (WGS) entry which is preliminary data.</text>
</comment>
<evidence type="ECO:0000256" key="6">
    <source>
        <dbReference type="ARBA" id="ARBA00022729"/>
    </source>
</evidence>
<dbReference type="Pfam" id="PF08263">
    <property type="entry name" value="LRRNT_2"/>
    <property type="match status" value="1"/>
</dbReference>
<keyword evidence="8 11" id="KW-1133">Transmembrane helix</keyword>
<evidence type="ECO:0000256" key="1">
    <source>
        <dbReference type="ARBA" id="ARBA00004251"/>
    </source>
</evidence>